<organism evidence="2 3">
    <name type="scientific">Halosimplex aquaticum</name>
    <dbReference type="NCBI Taxonomy" id="3026162"/>
    <lineage>
        <taxon>Archaea</taxon>
        <taxon>Methanobacteriati</taxon>
        <taxon>Methanobacteriota</taxon>
        <taxon>Stenosarchaea group</taxon>
        <taxon>Halobacteria</taxon>
        <taxon>Halobacteriales</taxon>
        <taxon>Haloarculaceae</taxon>
        <taxon>Halosimplex</taxon>
    </lineage>
</organism>
<reference evidence="2 3" key="1">
    <citation type="journal article" date="2019" name="Int. J. Syst. Evol. Microbiol.">
        <title>The Global Catalogue of Microorganisms (GCM) 10K type strain sequencing project: providing services to taxonomists for standard genome sequencing and annotation.</title>
        <authorList>
            <consortium name="The Broad Institute Genomics Platform"/>
            <consortium name="The Broad Institute Genome Sequencing Center for Infectious Disease"/>
            <person name="Wu L."/>
            <person name="Ma J."/>
        </authorList>
    </citation>
    <scope>NUCLEOTIDE SEQUENCE [LARGE SCALE GENOMIC DNA]</scope>
    <source>
        <strain evidence="2 3">XZYJT29</strain>
    </source>
</reference>
<proteinExistence type="predicted"/>
<dbReference type="PROSITE" id="PS51318">
    <property type="entry name" value="TAT"/>
    <property type="match status" value="1"/>
</dbReference>
<gene>
    <name evidence="2" type="ORF">ACFQMA_14475</name>
</gene>
<dbReference type="Proteomes" id="UP001596432">
    <property type="component" value="Unassembled WGS sequence"/>
</dbReference>
<feature type="compositionally biased region" description="Basic and acidic residues" evidence="1">
    <location>
        <begin position="7"/>
        <end position="18"/>
    </location>
</feature>
<dbReference type="Gene3D" id="2.160.20.10">
    <property type="entry name" value="Single-stranded right-handed beta-helix, Pectin lyase-like"/>
    <property type="match status" value="1"/>
</dbReference>
<evidence type="ECO:0000313" key="3">
    <source>
        <dbReference type="Proteomes" id="UP001596432"/>
    </source>
</evidence>
<dbReference type="GeneID" id="78821334"/>
<dbReference type="AlphaFoldDB" id="A0ABD5Y0U5"/>
<dbReference type="SUPFAM" id="SSF51126">
    <property type="entry name" value="Pectin lyase-like"/>
    <property type="match status" value="1"/>
</dbReference>
<dbReference type="InterPro" id="IPR006311">
    <property type="entry name" value="TAT_signal"/>
</dbReference>
<evidence type="ECO:0000256" key="1">
    <source>
        <dbReference type="SAM" id="MobiDB-lite"/>
    </source>
</evidence>
<dbReference type="EMBL" id="JBHTAS010000001">
    <property type="protein sequence ID" value="MFC7141027.1"/>
    <property type="molecule type" value="Genomic_DNA"/>
</dbReference>
<dbReference type="RefSeq" id="WP_274322120.1">
    <property type="nucleotide sequence ID" value="NZ_CP118158.1"/>
</dbReference>
<sequence length="616" mass="65348">MSSEDDVSGHEQGDRNEGGTDATGVTRRRAMSLAGAAGLGLSMPGLVRGSRGDAGSAGQEARTIENVNDIVASREPVGDYFSLKTSGSEDGNVQLYDETAKTWFMRATESGVENEPGPVKFQSPIRGAPASDPGVQQPGSLDVRGGVSLENPSIEGWNVVDVVEAGGDPTGEEPIEDVLAENLGPKTVFAFPSGTYRLTEALQASSFESIAFVGKPEATIDVANSLEHAALSLRGAPSDTADEGICIDDRDGGQPAGKIFVDSLTIDIGGVNAPALAAHAGEYMDVRNVDVVGKRTWAGTADPTTETVTLSVRDPHGVGRVEVRLPDGGEFAEKASQADEFIGIRTYPDRHEGVLHLVNCVVQGFPNNGFYLKRHDSADRLDASGEVHVQNCVARNNGLANIRLGEGDTARNCRVEIDVDCKPYASALACYAEHGPALFDGIYVHRESGVNNLLRGSNTGSEVTFRNMTVHDEGAGHVLAVENACNMTIADSTIVNSGGDYYSGTFNSGRLTLENVYWRSKGSSNNRRGLVVAPDGSVEFLTVKDCTFDVDHTALRINGTRARVVGNRFKSGQLTWDSPEDAPVSGRIRDNEFSADGGYNEITAGDDHVVADNWGL</sequence>
<name>A0ABD5Y0U5_9EURY</name>
<protein>
    <recommendedName>
        <fullName evidence="4">Right handed beta helix region</fullName>
    </recommendedName>
</protein>
<accession>A0ABD5Y0U5</accession>
<feature type="region of interest" description="Disordered" evidence="1">
    <location>
        <begin position="1"/>
        <end position="29"/>
    </location>
</feature>
<dbReference type="InterPro" id="IPR012334">
    <property type="entry name" value="Pectin_lyas_fold"/>
</dbReference>
<keyword evidence="3" id="KW-1185">Reference proteome</keyword>
<evidence type="ECO:0008006" key="4">
    <source>
        <dbReference type="Google" id="ProtNLM"/>
    </source>
</evidence>
<dbReference type="InterPro" id="IPR011050">
    <property type="entry name" value="Pectin_lyase_fold/virulence"/>
</dbReference>
<comment type="caution">
    <text evidence="2">The sequence shown here is derived from an EMBL/GenBank/DDBJ whole genome shotgun (WGS) entry which is preliminary data.</text>
</comment>
<evidence type="ECO:0000313" key="2">
    <source>
        <dbReference type="EMBL" id="MFC7141027.1"/>
    </source>
</evidence>